<dbReference type="EMBL" id="WTYQ01000001">
    <property type="protein sequence ID" value="MXP24826.1"/>
    <property type="molecule type" value="Genomic_DNA"/>
</dbReference>
<accession>A0A845A8D7</accession>
<dbReference type="OrthoDB" id="7597212at2"/>
<sequence>MSGRNDYRSSLGNYAASMRDPDPAMARKAAREAYDASGGAIVLINREWLTNWPDQKQLDLLACKAFGISKGKV</sequence>
<name>A0A845A8D7_9SPHN</name>
<reference evidence="1 2" key="1">
    <citation type="submission" date="2019-12" db="EMBL/GenBank/DDBJ databases">
        <title>Genomic-based taxomic classification of the family Erythrobacteraceae.</title>
        <authorList>
            <person name="Xu L."/>
        </authorList>
    </citation>
    <scope>NUCLEOTIDE SEQUENCE [LARGE SCALE GENOMIC DNA]</scope>
    <source>
        <strain evidence="1 2">DSM 18604</strain>
    </source>
</reference>
<dbReference type="RefSeq" id="WP_160738021.1">
    <property type="nucleotide sequence ID" value="NZ_WTYQ01000001.1"/>
</dbReference>
<comment type="caution">
    <text evidence="1">The sequence shown here is derived from an EMBL/GenBank/DDBJ whole genome shotgun (WGS) entry which is preliminary data.</text>
</comment>
<dbReference type="Proteomes" id="UP000460561">
    <property type="component" value="Unassembled WGS sequence"/>
</dbReference>
<keyword evidence="2" id="KW-1185">Reference proteome</keyword>
<proteinExistence type="predicted"/>
<gene>
    <name evidence="1" type="ORF">GRI39_02035</name>
</gene>
<organism evidence="1 2">
    <name type="scientific">Altericroceibacterium indicum</name>
    <dbReference type="NCBI Taxonomy" id="374177"/>
    <lineage>
        <taxon>Bacteria</taxon>
        <taxon>Pseudomonadati</taxon>
        <taxon>Pseudomonadota</taxon>
        <taxon>Alphaproteobacteria</taxon>
        <taxon>Sphingomonadales</taxon>
        <taxon>Erythrobacteraceae</taxon>
        <taxon>Altericroceibacterium</taxon>
    </lineage>
</organism>
<evidence type="ECO:0000313" key="2">
    <source>
        <dbReference type="Proteomes" id="UP000460561"/>
    </source>
</evidence>
<dbReference type="AlphaFoldDB" id="A0A845A8D7"/>
<protein>
    <submittedName>
        <fullName evidence="1">Uncharacterized protein</fullName>
    </submittedName>
</protein>
<evidence type="ECO:0000313" key="1">
    <source>
        <dbReference type="EMBL" id="MXP24826.1"/>
    </source>
</evidence>